<evidence type="ECO:0000256" key="8">
    <source>
        <dbReference type="ARBA" id="ARBA00022921"/>
    </source>
</evidence>
<evidence type="ECO:0000256" key="2">
    <source>
        <dbReference type="ARBA" id="ARBA00022553"/>
    </source>
</evidence>
<keyword evidence="8 15" id="KW-0426">Late protein</keyword>
<evidence type="ECO:0000256" key="15">
    <source>
        <dbReference type="HAMAP-Rule" id="MF_04003"/>
    </source>
</evidence>
<keyword evidence="12 15" id="KW-0238">DNA-binding</keyword>
<sequence>MLKARRVKRASPDDLYRSCKLGGDCIPDVQNKIENTTLADKLLQIFGSILYLGHLGIGTGRGSGGQYGYRPFGATTNKAPEITVTRPTVPINPLGGAEVIPLEVINPEAPSIIPLTDGLPDFPTVDTQPPTTEIAEIDITTQVQPTDNLPTSNQQPTVISTPDITVVDFQPGPSPPKRIALDVGFSPSDAIQLNIIPEPKYFDPNINVFVDPNIVAEDVGYEDIELAPISNIADFEIQEEAVPKSSTPLHRIESLIGQGKQLYNRFVEQVQTRNPNFLSRPSRLVTFDFENPAFEDEISLQFQQDVNEVAAAPDENFRDIISLSKPLYSETSEGLRVSRLGQKASMRTRSGLIIGPKVHYYMDISEISELPEIELHTFATFSGEANLIDAINESTFIDQISLENNTYPDELLEDILEENFNNGHIVISVSDAIGEHSEIPVPTLDLTVRPVIGDFSTPLIVNYPVYNSNLDSAALQPSATNVKQSYESSNYFIEPSLIKKRRKRKYIDF</sequence>
<keyword evidence="6" id="KW-1040">Host Golgi apparatus</keyword>
<comment type="subunit">
    <text evidence="15">Interacts with major capsid protein L1. Interacts with E2; this interaction inhibits E2 transcriptional activity but not the DNA replication function E2. Interacts with host HSPA8; this interaction is required for L2 nuclear translocation. Interacts with host importins KPNB2 and KPNB3. Forms a complex with importin alpha2-beta1 heterodimers via interaction with the importin alpha2 adapter. Interacts with host DYNLT1; this interaction is essential for virus intracellular transport during entry. Interacts (via C-terminus) with host retromer subunits VPS35 AND VPS29.</text>
</comment>
<keyword evidence="9 15" id="KW-1177">Microtubular inwards viral transport</keyword>
<evidence type="ECO:0000256" key="5">
    <source>
        <dbReference type="ARBA" id="ARBA00022581"/>
    </source>
</evidence>
<comment type="function">
    <text evidence="15">Minor protein of the capsid that localizes along the inner surface of the virion, within the central cavities beneath the L1 pentamers. Plays a role in capsid stabilization through interaction with the major capsid protein L1. Once the virion enters the host cell, L2 escorts the genomic DNA into the nucleus by promoting escape from the endosomal compartments and traffic through the host Golgi network. Mechanistically, the C-terminus of L2 possesses a cell-penetrating peptide that protudes from the host endosome, interacts with host cytoplasmic retromer cargo and thereby mediates the capsid delivery to the host trans-Golgi network. Plays a role through its interaction with host dynein in the intracellular microtubule-dependent transport of viral capsid toward the nucleus. Mediates the viral genome import into the nucleus through binding to host importins. Once within the nucleus, L2 localizes viral genomes to host PML bodies in order to activate early gene expression for establishment of infection. Later on, promotes late gene expression by interacting with the viral E2 protein and by inhibiting its transcriptional activation functions. During virion assembly, encapsidates the genome by direct interaction with the viral DNA.</text>
</comment>
<dbReference type="HAMAP" id="MF_04003">
    <property type="entry name" value="PPV_L2"/>
    <property type="match status" value="1"/>
</dbReference>
<name>A0A385PIE9_9PAPI</name>
<keyword evidence="11 15" id="KW-1176">Cytoplasmic inwards viral transport</keyword>
<comment type="PTM">
    <text evidence="15">Highly phosphorylated.</text>
</comment>
<dbReference type="Pfam" id="PF00513">
    <property type="entry name" value="Late_protein_L2"/>
    <property type="match status" value="1"/>
</dbReference>
<keyword evidence="4 15" id="KW-1048">Host nucleus</keyword>
<dbReference type="GO" id="GO:0075732">
    <property type="term" value="P:viral penetration into host nucleus"/>
    <property type="evidence" value="ECO:0007669"/>
    <property type="project" value="UniProtKB-KW"/>
</dbReference>
<evidence type="ECO:0000256" key="12">
    <source>
        <dbReference type="ARBA" id="ARBA00023125"/>
    </source>
</evidence>
<evidence type="ECO:0000256" key="7">
    <source>
        <dbReference type="ARBA" id="ARBA00022844"/>
    </source>
</evidence>
<dbReference type="GO" id="GO:0075521">
    <property type="term" value="P:microtubule-dependent intracellular transport of viral material towards nucleus"/>
    <property type="evidence" value="ECO:0007669"/>
    <property type="project" value="UniProtKB-UniRule"/>
</dbReference>
<comment type="similarity">
    <text evidence="15">Belongs to the papillomaviridae L2 protein family.</text>
</comment>
<comment type="subcellular location">
    <subcellularLocation>
        <location evidence="15">Virion</location>
    </subcellularLocation>
    <subcellularLocation>
        <location evidence="15">Host nucleus</location>
    </subcellularLocation>
</comment>
<feature type="short sequence motif" description="Nuclear localization signal" evidence="15">
    <location>
        <begin position="499"/>
        <end position="507"/>
    </location>
</feature>
<keyword evidence="13 15" id="KW-1015">Disulfide bond</keyword>
<dbReference type="GO" id="GO:0046718">
    <property type="term" value="P:symbiont entry into host cell"/>
    <property type="evidence" value="ECO:0007669"/>
    <property type="project" value="UniProtKB-KW"/>
</dbReference>
<keyword evidence="1 15" id="KW-1163">Viral penetration into host nucleus</keyword>
<keyword evidence="7 15" id="KW-0946">Virion</keyword>
<evidence type="ECO:0000256" key="1">
    <source>
        <dbReference type="ARBA" id="ARBA00022524"/>
    </source>
</evidence>
<gene>
    <name evidence="15" type="primary">L2</name>
</gene>
<keyword evidence="14 15" id="KW-1160">Virus entry into host cell</keyword>
<evidence type="ECO:0000256" key="9">
    <source>
        <dbReference type="ARBA" id="ARBA00022952"/>
    </source>
</evidence>
<dbReference type="EMBL" id="MH777207">
    <property type="protein sequence ID" value="AYA93717.1"/>
    <property type="molecule type" value="Genomic_DNA"/>
</dbReference>
<comment type="caution">
    <text evidence="15">Lacks conserved residue(s) required for the propagation of feature annotation.</text>
</comment>
<dbReference type="GO" id="GO:0043657">
    <property type="term" value="C:host cell"/>
    <property type="evidence" value="ECO:0007669"/>
    <property type="project" value="GOC"/>
</dbReference>
<proteinExistence type="inferred from homology"/>
<dbReference type="GO" id="GO:0019028">
    <property type="term" value="C:viral capsid"/>
    <property type="evidence" value="ECO:0007669"/>
    <property type="project" value="UniProtKB-UniRule"/>
</dbReference>
<dbReference type="GO" id="GO:0042025">
    <property type="term" value="C:host cell nucleus"/>
    <property type="evidence" value="ECO:0007669"/>
    <property type="project" value="UniProtKB-SubCell"/>
</dbReference>
<dbReference type="InterPro" id="IPR000784">
    <property type="entry name" value="Late_L2"/>
</dbReference>
<protein>
    <recommendedName>
        <fullName evidence="15">Minor capsid protein L2</fullName>
    </recommendedName>
</protein>
<organism evidence="16">
    <name type="scientific">Human papillomavirus</name>
    <dbReference type="NCBI Taxonomy" id="10566"/>
    <lineage>
        <taxon>Viruses</taxon>
        <taxon>Monodnaviria</taxon>
        <taxon>Shotokuvirae</taxon>
        <taxon>Cossaviricota</taxon>
        <taxon>Papovaviricetes</taxon>
        <taxon>Zurhausenvirales</taxon>
        <taxon>Papillomaviridae</taxon>
    </lineage>
</organism>
<feature type="disulfide bond" evidence="15">
    <location>
        <begin position="19"/>
        <end position="25"/>
    </location>
</feature>
<keyword evidence="5 15" id="KW-0945">Host-virus interaction</keyword>
<evidence type="ECO:0000256" key="14">
    <source>
        <dbReference type="ARBA" id="ARBA00023296"/>
    </source>
</evidence>
<reference evidence="16" key="1">
    <citation type="journal article" date="2018" name="Nat. Med.">
        <title>Expanded skin virome in DOCK8-deficient patients.</title>
        <authorList>
            <consortium name="NISC Comparative Sequencing Program"/>
            <person name="Tirosh O."/>
            <person name="Conlan S."/>
            <person name="Deming C."/>
            <person name="Lee-Lin S.Q."/>
            <person name="Huang X."/>
            <person name="Su H.C."/>
            <person name="Freeman A.F."/>
            <person name="Segre J.A."/>
            <person name="Kong H.H."/>
        </authorList>
    </citation>
    <scope>NUCLEOTIDE SEQUENCE</scope>
    <source>
        <strain evidence="16">HPV-mSK_062</strain>
    </source>
</reference>
<accession>A0A385PIE9</accession>
<evidence type="ECO:0000256" key="11">
    <source>
        <dbReference type="ARBA" id="ARBA00023120"/>
    </source>
</evidence>
<keyword evidence="3 15" id="KW-0167">Capsid protein</keyword>
<keyword evidence="2 15" id="KW-0597">Phosphoprotein</keyword>
<evidence type="ECO:0000256" key="3">
    <source>
        <dbReference type="ARBA" id="ARBA00022561"/>
    </source>
</evidence>
<evidence type="ECO:0000256" key="10">
    <source>
        <dbReference type="ARBA" id="ARBA00023046"/>
    </source>
</evidence>
<evidence type="ECO:0000256" key="6">
    <source>
        <dbReference type="ARBA" id="ARBA00022812"/>
    </source>
</evidence>
<dbReference type="GO" id="GO:0005198">
    <property type="term" value="F:structural molecule activity"/>
    <property type="evidence" value="ECO:0007669"/>
    <property type="project" value="UniProtKB-UniRule"/>
</dbReference>
<keyword evidence="10" id="KW-1039">Host endosome</keyword>
<evidence type="ECO:0000313" key="16">
    <source>
        <dbReference type="EMBL" id="AYA93717.1"/>
    </source>
</evidence>
<dbReference type="GO" id="GO:0003677">
    <property type="term" value="F:DNA binding"/>
    <property type="evidence" value="ECO:0007669"/>
    <property type="project" value="UniProtKB-UniRule"/>
</dbReference>
<evidence type="ECO:0000256" key="4">
    <source>
        <dbReference type="ARBA" id="ARBA00022562"/>
    </source>
</evidence>
<evidence type="ECO:0000256" key="13">
    <source>
        <dbReference type="ARBA" id="ARBA00023157"/>
    </source>
</evidence>